<feature type="compositionally biased region" description="Basic residues" evidence="1">
    <location>
        <begin position="432"/>
        <end position="443"/>
    </location>
</feature>
<feature type="domain" description="DAGKc" evidence="2">
    <location>
        <begin position="106"/>
        <end position="274"/>
    </location>
</feature>
<feature type="region of interest" description="Disordered" evidence="1">
    <location>
        <begin position="1"/>
        <end position="24"/>
    </location>
</feature>
<evidence type="ECO:0000313" key="4">
    <source>
        <dbReference type="Proteomes" id="UP001320420"/>
    </source>
</evidence>
<comment type="caution">
    <text evidence="3">The sequence shown here is derived from an EMBL/GenBank/DDBJ whole genome shotgun (WGS) entry which is preliminary data.</text>
</comment>
<feature type="compositionally biased region" description="Polar residues" evidence="1">
    <location>
        <begin position="1"/>
        <end position="20"/>
    </location>
</feature>
<dbReference type="Proteomes" id="UP001320420">
    <property type="component" value="Unassembled WGS sequence"/>
</dbReference>
<dbReference type="InterPro" id="IPR050187">
    <property type="entry name" value="Lipid_Phosphate_FormReg"/>
</dbReference>
<dbReference type="Gene3D" id="3.40.50.10330">
    <property type="entry name" value="Probable inorganic polyphosphate/atp-NAD kinase, domain 1"/>
    <property type="match status" value="1"/>
</dbReference>
<evidence type="ECO:0000256" key="1">
    <source>
        <dbReference type="SAM" id="MobiDB-lite"/>
    </source>
</evidence>
<organism evidence="3 4">
    <name type="scientific">Diatrype stigma</name>
    <dbReference type="NCBI Taxonomy" id="117547"/>
    <lineage>
        <taxon>Eukaryota</taxon>
        <taxon>Fungi</taxon>
        <taxon>Dikarya</taxon>
        <taxon>Ascomycota</taxon>
        <taxon>Pezizomycotina</taxon>
        <taxon>Sordariomycetes</taxon>
        <taxon>Xylariomycetidae</taxon>
        <taxon>Xylariales</taxon>
        <taxon>Diatrypaceae</taxon>
        <taxon>Diatrype</taxon>
    </lineage>
</organism>
<gene>
    <name evidence="3" type="ORF">SLS62_000094</name>
</gene>
<dbReference type="InterPro" id="IPR001206">
    <property type="entry name" value="Diacylglycerol_kinase_cat_dom"/>
</dbReference>
<keyword evidence="4" id="KW-1185">Reference proteome</keyword>
<dbReference type="PANTHER" id="PTHR12358:SF108">
    <property type="entry name" value="DAGKC DOMAIN-CONTAINING PROTEIN"/>
    <property type="match status" value="1"/>
</dbReference>
<feature type="compositionally biased region" description="Polar residues" evidence="1">
    <location>
        <begin position="753"/>
        <end position="768"/>
    </location>
</feature>
<dbReference type="InterPro" id="IPR017438">
    <property type="entry name" value="ATP-NAD_kinase_N"/>
</dbReference>
<dbReference type="GO" id="GO:0001727">
    <property type="term" value="F:lipid kinase activity"/>
    <property type="evidence" value="ECO:0007669"/>
    <property type="project" value="TreeGrafter"/>
</dbReference>
<dbReference type="EMBL" id="JAKJXP020000001">
    <property type="protein sequence ID" value="KAK7757716.1"/>
    <property type="molecule type" value="Genomic_DNA"/>
</dbReference>
<dbReference type="AlphaFoldDB" id="A0AAN9YUQ9"/>
<dbReference type="InterPro" id="IPR016064">
    <property type="entry name" value="NAD/diacylglycerol_kinase_sf"/>
</dbReference>
<accession>A0AAN9YUQ9</accession>
<proteinExistence type="predicted"/>
<sequence>MASSAATIANSLATPSSSSFKPEEVILIRRRRPADEQQSESSYDVFSLEENVAAAAAAAEDDSGQQAPSPSFKLAHSQVANISQLQEDHIPDHLIVEQIPAHLRSSPSRKVHVLVSTGAGTGRALEFYEAVLQPLFAALGLTAAAAASESESESGGGGSINETEEKANRYHYDLVTTTDAQSIRQFGSTLAVVNDGESGSGGGAVAHTVVILSGDGGIVELLNASASDDVRPTQPQSQTQPPPLVAILPLGTGNALFHSLHKPVEESPSAASKSSGLVQGLRTLLTGVAAPLPSFRAEFSPGSRLITYQHPDEGTQGCGDDAQKKAKAVRGGEEEHAQAVSWLRGAIVASYGFHSQLVWESDTPAYRRHGAARFGMVARQLLEESHAYDAVVEVVTPDTDSGTELGHDDDTDDDDEGGAPVAVTNPEQQKQQQKKRATTKTRKIARDRHAYVLATLVSNLEKTFTISPASRPLDGRLRLVHFGDIGGARTMDVMMRAYDGGKHVGMRFEKDDEKGREKGGDEEEEEHAVGYEEVAEVRVTTRESDPRWRKVCIDGTIVELPPGGTMTVAVEGKGKRGGEAQAHLQILVDRGTDEFFRLFGQLVVTAPPDFPPPNPQQDPLTGIERPRPRLHVSPDHPGQIPRRTYTATSPTYKAAKAERRACLPGQDEAGAGRPEQDPAGQTAPEVGRPDPQELEVSARGGRFKPNRNLPGYHTSRADVDVPPGSRNPSASLCQQHPPPTPASRFPGALLSPSRKSPTGTVIPTKVQN</sequence>
<dbReference type="GO" id="GO:0046512">
    <property type="term" value="P:sphingosine biosynthetic process"/>
    <property type="evidence" value="ECO:0007669"/>
    <property type="project" value="TreeGrafter"/>
</dbReference>
<feature type="compositionally biased region" description="Acidic residues" evidence="1">
    <location>
        <begin position="407"/>
        <end position="417"/>
    </location>
</feature>
<evidence type="ECO:0000313" key="3">
    <source>
        <dbReference type="EMBL" id="KAK7757716.1"/>
    </source>
</evidence>
<name>A0AAN9YUQ9_9PEZI</name>
<evidence type="ECO:0000259" key="2">
    <source>
        <dbReference type="PROSITE" id="PS50146"/>
    </source>
</evidence>
<protein>
    <recommendedName>
        <fullName evidence="2">DAGKc domain-containing protein</fullName>
    </recommendedName>
</protein>
<dbReference type="GO" id="GO:0005737">
    <property type="term" value="C:cytoplasm"/>
    <property type="evidence" value="ECO:0007669"/>
    <property type="project" value="TreeGrafter"/>
</dbReference>
<dbReference type="PROSITE" id="PS50146">
    <property type="entry name" value="DAGK"/>
    <property type="match status" value="1"/>
</dbReference>
<dbReference type="SUPFAM" id="SSF111331">
    <property type="entry name" value="NAD kinase/diacylglycerol kinase-like"/>
    <property type="match status" value="1"/>
</dbReference>
<dbReference type="Pfam" id="PF00781">
    <property type="entry name" value="DAGK_cat"/>
    <property type="match status" value="1"/>
</dbReference>
<reference evidence="3 4" key="1">
    <citation type="submission" date="2024-02" db="EMBL/GenBank/DDBJ databases">
        <title>De novo assembly and annotation of 12 fungi associated with fruit tree decline syndrome in Ontario, Canada.</title>
        <authorList>
            <person name="Sulman M."/>
            <person name="Ellouze W."/>
            <person name="Ilyukhin E."/>
        </authorList>
    </citation>
    <scope>NUCLEOTIDE SEQUENCE [LARGE SCALE GENOMIC DNA]</scope>
    <source>
        <strain evidence="3 4">M11/M66-122</strain>
    </source>
</reference>
<dbReference type="GO" id="GO:0016020">
    <property type="term" value="C:membrane"/>
    <property type="evidence" value="ECO:0007669"/>
    <property type="project" value="TreeGrafter"/>
</dbReference>
<feature type="region of interest" description="Disordered" evidence="1">
    <location>
        <begin position="396"/>
        <end position="443"/>
    </location>
</feature>
<feature type="region of interest" description="Disordered" evidence="1">
    <location>
        <begin position="607"/>
        <end position="768"/>
    </location>
</feature>
<dbReference type="Gene3D" id="2.60.200.40">
    <property type="match status" value="1"/>
</dbReference>
<dbReference type="PANTHER" id="PTHR12358">
    <property type="entry name" value="SPHINGOSINE KINASE"/>
    <property type="match status" value="1"/>
</dbReference>